<keyword evidence="1" id="KW-1133">Transmembrane helix</keyword>
<dbReference type="AlphaFoldDB" id="A0A3P1URD8"/>
<gene>
    <name evidence="2" type="ORF">EII10_11345</name>
</gene>
<organism evidence="2 3">
    <name type="scientific">Actinomyces bowdenii</name>
    <dbReference type="NCBI Taxonomy" id="131109"/>
    <lineage>
        <taxon>Bacteria</taxon>
        <taxon>Bacillati</taxon>
        <taxon>Actinomycetota</taxon>
        <taxon>Actinomycetes</taxon>
        <taxon>Actinomycetales</taxon>
        <taxon>Actinomycetaceae</taxon>
        <taxon>Actinomyces</taxon>
    </lineage>
</organism>
<keyword evidence="1" id="KW-0812">Transmembrane</keyword>
<protein>
    <submittedName>
        <fullName evidence="2">Uncharacterized protein</fullName>
    </submittedName>
</protein>
<evidence type="ECO:0000313" key="3">
    <source>
        <dbReference type="Proteomes" id="UP000271272"/>
    </source>
</evidence>
<name>A0A3P1URD8_9ACTO</name>
<keyword evidence="3" id="KW-1185">Reference proteome</keyword>
<reference evidence="2 3" key="1">
    <citation type="submission" date="2018-11" db="EMBL/GenBank/DDBJ databases">
        <title>Genomes From Bacteria Associated with the Canine Oral Cavity: a Test Case for Automated Genome-Based Taxonomic Assignment.</title>
        <authorList>
            <person name="Coil D.A."/>
            <person name="Jospin G."/>
            <person name="Darling A.E."/>
            <person name="Wallis C."/>
            <person name="Davis I.J."/>
            <person name="Harris S."/>
            <person name="Eisen J.A."/>
            <person name="Holcombe L.J."/>
            <person name="O'Flynn C."/>
        </authorList>
    </citation>
    <scope>NUCLEOTIDE SEQUENCE [LARGE SCALE GENOMIC DNA]</scope>
    <source>
        <strain evidence="2 3">OH5050</strain>
    </source>
</reference>
<evidence type="ECO:0000256" key="1">
    <source>
        <dbReference type="SAM" id="Phobius"/>
    </source>
</evidence>
<sequence>MWLAVLAVCFQLEDQHAILELEHVRATAPLKLDAHRLGLDAARSGRRDRIVKMTARLMRRLDKVGGAAGENVILHWNAAQAVVNSVNTVGTQIEQFHAPLGIEPQRAPLTAPGWGEALREPQQWRKVREEAQPLVAGVVGTVLLAGTALAGWALGPGSAQGDSDDRA</sequence>
<proteinExistence type="predicted"/>
<keyword evidence="1" id="KW-0472">Membrane</keyword>
<comment type="caution">
    <text evidence="2">The sequence shown here is derived from an EMBL/GenBank/DDBJ whole genome shotgun (WGS) entry which is preliminary data.</text>
</comment>
<dbReference type="OrthoDB" id="4391631at2"/>
<dbReference type="Proteomes" id="UP000271272">
    <property type="component" value="Unassembled WGS sequence"/>
</dbReference>
<accession>A0A3P1URD8</accession>
<feature type="transmembrane region" description="Helical" evidence="1">
    <location>
        <begin position="134"/>
        <end position="154"/>
    </location>
</feature>
<evidence type="ECO:0000313" key="2">
    <source>
        <dbReference type="EMBL" id="RRD24449.1"/>
    </source>
</evidence>
<dbReference type="EMBL" id="RQZC01000027">
    <property type="protein sequence ID" value="RRD24449.1"/>
    <property type="molecule type" value="Genomic_DNA"/>
</dbReference>